<sequence length="409" mass="43894">MPALRIAIRYLLARKSHTAVNIISYISMAGIAVAALAMVCVLSVFNGFSQLASDRLSLVNPDVKVTPVNTRVISDADSLAEELRGIPGVRVALPTLRGEALAIYNGAQLPVNICGIPDGFDEVSALESLLIDGEPLTSLYGFGGALLGVGAAVQLDARPSPERGLLLTVPRRLGRINPALPMAAFSTDTLVVTGVYRSNQPEFDNAMIYLSLDDARNLLDYTTEGTAIEISVANARETAKVIKRIEEKLGSDYLVADRLRQESHSFRMISIEKWITFLMLVFVLVMASFNILSSLSMLIIEKEESLRILSSLGATDSMLKRIFMNQGVLVAVTGGGIGITVGVILCLIQEHFGVITLGGDHSQMSIVTYPCVPEFTDVLITAGVVIAIGLLSGWIASRGVKAHADSDRH</sequence>
<evidence type="ECO:0000313" key="10">
    <source>
        <dbReference type="EMBL" id="QCD41314.1"/>
    </source>
</evidence>
<name>A0A4P7W0D8_9BACT</name>
<keyword evidence="6 7" id="KW-0472">Membrane</keyword>
<comment type="similarity">
    <text evidence="2">Belongs to the ABC-4 integral membrane protein family. LolC/E subfamily.</text>
</comment>
<feature type="transmembrane region" description="Helical" evidence="7">
    <location>
        <begin position="274"/>
        <end position="300"/>
    </location>
</feature>
<dbReference type="RefSeq" id="WP_136413948.1">
    <property type="nucleotide sequence ID" value="NZ_CP039396.1"/>
</dbReference>
<accession>A0A4P7W0D8</accession>
<evidence type="ECO:0000256" key="7">
    <source>
        <dbReference type="SAM" id="Phobius"/>
    </source>
</evidence>
<evidence type="ECO:0000256" key="3">
    <source>
        <dbReference type="ARBA" id="ARBA00022475"/>
    </source>
</evidence>
<dbReference type="InterPro" id="IPR025857">
    <property type="entry name" value="MacB_PCD"/>
</dbReference>
<dbReference type="Pfam" id="PF02687">
    <property type="entry name" value="FtsX"/>
    <property type="match status" value="1"/>
</dbReference>
<dbReference type="PANTHER" id="PTHR30489">
    <property type="entry name" value="LIPOPROTEIN-RELEASING SYSTEM TRANSMEMBRANE PROTEIN LOLE"/>
    <property type="match status" value="1"/>
</dbReference>
<evidence type="ECO:0000313" key="11">
    <source>
        <dbReference type="Proteomes" id="UP000297149"/>
    </source>
</evidence>
<dbReference type="EMBL" id="CP039396">
    <property type="protein sequence ID" value="QCD41314.1"/>
    <property type="molecule type" value="Genomic_DNA"/>
</dbReference>
<evidence type="ECO:0000256" key="4">
    <source>
        <dbReference type="ARBA" id="ARBA00022692"/>
    </source>
</evidence>
<evidence type="ECO:0000256" key="2">
    <source>
        <dbReference type="ARBA" id="ARBA00005236"/>
    </source>
</evidence>
<proteinExistence type="inferred from homology"/>
<reference evidence="11" key="1">
    <citation type="submission" date="2019-02" db="EMBL/GenBank/DDBJ databases">
        <title>Isolation and identification of novel species under the genus Muribaculum.</title>
        <authorList>
            <person name="Miyake S."/>
            <person name="Ding Y."/>
            <person name="Low A."/>
            <person name="Soh M."/>
            <person name="Seedorf H."/>
        </authorList>
    </citation>
    <scope>NUCLEOTIDE SEQUENCE [LARGE SCALE GENOMIC DNA]</scope>
    <source>
        <strain evidence="11">H5</strain>
    </source>
</reference>
<keyword evidence="4 7" id="KW-0812">Transmembrane</keyword>
<dbReference type="GO" id="GO:0044874">
    <property type="term" value="P:lipoprotein localization to outer membrane"/>
    <property type="evidence" value="ECO:0007669"/>
    <property type="project" value="TreeGrafter"/>
</dbReference>
<dbReference type="PANTHER" id="PTHR30489:SF0">
    <property type="entry name" value="LIPOPROTEIN-RELEASING SYSTEM TRANSMEMBRANE PROTEIN LOLE"/>
    <property type="match status" value="1"/>
</dbReference>
<dbReference type="GO" id="GO:0098797">
    <property type="term" value="C:plasma membrane protein complex"/>
    <property type="evidence" value="ECO:0007669"/>
    <property type="project" value="TreeGrafter"/>
</dbReference>
<dbReference type="Proteomes" id="UP000297149">
    <property type="component" value="Chromosome"/>
</dbReference>
<dbReference type="InterPro" id="IPR003838">
    <property type="entry name" value="ABC3_permease_C"/>
</dbReference>
<evidence type="ECO:0000256" key="5">
    <source>
        <dbReference type="ARBA" id="ARBA00022989"/>
    </source>
</evidence>
<keyword evidence="5 7" id="KW-1133">Transmembrane helix</keyword>
<gene>
    <name evidence="10" type="ORF">E7747_02715</name>
</gene>
<organism evidence="10 11">
    <name type="scientific">Duncaniella dubosii</name>
    <dbReference type="NCBI Taxonomy" id="2518971"/>
    <lineage>
        <taxon>Bacteria</taxon>
        <taxon>Pseudomonadati</taxon>
        <taxon>Bacteroidota</taxon>
        <taxon>Bacteroidia</taxon>
        <taxon>Bacteroidales</taxon>
        <taxon>Muribaculaceae</taxon>
        <taxon>Duncaniella</taxon>
    </lineage>
</organism>
<comment type="subcellular location">
    <subcellularLocation>
        <location evidence="1">Cell membrane</location>
        <topology evidence="1">Multi-pass membrane protein</topology>
    </subcellularLocation>
</comment>
<evidence type="ECO:0000256" key="6">
    <source>
        <dbReference type="ARBA" id="ARBA00023136"/>
    </source>
</evidence>
<protein>
    <submittedName>
        <fullName evidence="10">ABC transporter permease</fullName>
    </submittedName>
</protein>
<feature type="domain" description="ABC3 transporter permease C-terminal" evidence="8">
    <location>
        <begin position="278"/>
        <end position="399"/>
    </location>
</feature>
<dbReference type="InterPro" id="IPR051447">
    <property type="entry name" value="Lipoprotein-release_system"/>
</dbReference>
<feature type="transmembrane region" description="Helical" evidence="7">
    <location>
        <begin position="20"/>
        <end position="45"/>
    </location>
</feature>
<keyword evidence="11" id="KW-1185">Reference proteome</keyword>
<feature type="domain" description="MacB-like periplasmic core" evidence="9">
    <location>
        <begin position="26"/>
        <end position="247"/>
    </location>
</feature>
<evidence type="ECO:0000256" key="1">
    <source>
        <dbReference type="ARBA" id="ARBA00004651"/>
    </source>
</evidence>
<evidence type="ECO:0000259" key="9">
    <source>
        <dbReference type="Pfam" id="PF12704"/>
    </source>
</evidence>
<dbReference type="AlphaFoldDB" id="A0A4P7W0D8"/>
<dbReference type="Pfam" id="PF12704">
    <property type="entry name" value="MacB_PCD"/>
    <property type="match status" value="1"/>
</dbReference>
<evidence type="ECO:0000259" key="8">
    <source>
        <dbReference type="Pfam" id="PF02687"/>
    </source>
</evidence>
<dbReference type="KEGG" id="ddb:E7747_02715"/>
<feature type="transmembrane region" description="Helical" evidence="7">
    <location>
        <begin position="378"/>
        <end position="396"/>
    </location>
</feature>
<feature type="transmembrane region" description="Helical" evidence="7">
    <location>
        <begin position="328"/>
        <end position="358"/>
    </location>
</feature>
<keyword evidence="3" id="KW-1003">Cell membrane</keyword>